<sequence length="381" mass="40329">MASASPLRLLWSQLRLPASPASEALQRSSNSVAVVGKQLYVFGGERLPRQPVDDELWVVDLEDGSISAAPTQDKRPSPRVGAAIAYDSRPGNEALYVWGGRESQDMTPCDLTLWKYAPKERKWESVATAEAANADTAVEGRSYHAMCLAAGELYLHAGCPAKGRLASLHSLALDKSSTWTDLPSSPAPARGGTVLTPITLPSNGELLLVRYGGFAGYELGGTLDYFSPSSGTWSSIKMPGEEFSQGHPGARSVHALVPVNPPIALPEGHVVAIMLFGERGPAPAHLGHLGAGTFHRDAWALLAAPSAGGSSGANPHGFKWVEIQQEAKDNSHGDGKMPAARGWFGADWSSELGKVVVQGGLDDSNERLGDVWIGEVKIGRA</sequence>
<dbReference type="Pfam" id="PF24681">
    <property type="entry name" value="Kelch_KLHDC2_KLHL20_DRC7"/>
    <property type="match status" value="1"/>
</dbReference>
<organism evidence="3 4">
    <name type="scientific">Mycena chlorophos</name>
    <name type="common">Agaric fungus</name>
    <name type="synonym">Agaricus chlorophos</name>
    <dbReference type="NCBI Taxonomy" id="658473"/>
    <lineage>
        <taxon>Eukaryota</taxon>
        <taxon>Fungi</taxon>
        <taxon>Dikarya</taxon>
        <taxon>Basidiomycota</taxon>
        <taxon>Agaricomycotina</taxon>
        <taxon>Agaricomycetes</taxon>
        <taxon>Agaricomycetidae</taxon>
        <taxon>Agaricales</taxon>
        <taxon>Marasmiineae</taxon>
        <taxon>Mycenaceae</taxon>
        <taxon>Mycena</taxon>
    </lineage>
</organism>
<evidence type="ECO:0000313" key="4">
    <source>
        <dbReference type="Proteomes" id="UP000613580"/>
    </source>
</evidence>
<name>A0A8H6TMN1_MYCCL</name>
<dbReference type="Proteomes" id="UP000613580">
    <property type="component" value="Unassembled WGS sequence"/>
</dbReference>
<keyword evidence="4" id="KW-1185">Reference proteome</keyword>
<keyword evidence="2" id="KW-0408">Iron</keyword>
<dbReference type="InterPro" id="IPR015915">
    <property type="entry name" value="Kelch-typ_b-propeller"/>
</dbReference>
<dbReference type="EMBL" id="JACAZE010000004">
    <property type="protein sequence ID" value="KAF7318475.1"/>
    <property type="molecule type" value="Genomic_DNA"/>
</dbReference>
<keyword evidence="1" id="KW-0677">Repeat</keyword>
<dbReference type="PANTHER" id="PTHR47435">
    <property type="entry name" value="KELCH REPEAT PROTEIN (AFU_ORTHOLOGUE AFUA_5G12780)"/>
    <property type="match status" value="1"/>
</dbReference>
<proteinExistence type="predicted"/>
<comment type="caution">
    <text evidence="3">The sequence shown here is derived from an EMBL/GenBank/DDBJ whole genome shotgun (WGS) entry which is preliminary data.</text>
</comment>
<accession>A0A8H6TMN1</accession>
<dbReference type="PANTHER" id="PTHR47435:SF4">
    <property type="entry name" value="KELCH REPEAT PROTEIN (AFU_ORTHOLOGUE AFUA_5G12780)"/>
    <property type="match status" value="1"/>
</dbReference>
<evidence type="ECO:0000313" key="3">
    <source>
        <dbReference type="EMBL" id="KAF7318475.1"/>
    </source>
</evidence>
<gene>
    <name evidence="3" type="ORF">HMN09_00356700</name>
</gene>
<dbReference type="Gene3D" id="2.120.10.80">
    <property type="entry name" value="Kelch-type beta propeller"/>
    <property type="match status" value="1"/>
</dbReference>
<evidence type="ECO:0000256" key="2">
    <source>
        <dbReference type="ARBA" id="ARBA00023004"/>
    </source>
</evidence>
<reference evidence="3" key="1">
    <citation type="submission" date="2020-05" db="EMBL/GenBank/DDBJ databases">
        <title>Mycena genomes resolve the evolution of fungal bioluminescence.</title>
        <authorList>
            <person name="Tsai I.J."/>
        </authorList>
    </citation>
    <scope>NUCLEOTIDE SEQUENCE</scope>
    <source>
        <strain evidence="3">110903Hualien_Pintung</strain>
    </source>
</reference>
<dbReference type="GO" id="GO:0019760">
    <property type="term" value="P:glucosinolate metabolic process"/>
    <property type="evidence" value="ECO:0007669"/>
    <property type="project" value="UniProtKB-ARBA"/>
</dbReference>
<dbReference type="OrthoDB" id="10250130at2759"/>
<protein>
    <submittedName>
        <fullName evidence="3">Kelch repeat containing protein</fullName>
    </submittedName>
</protein>
<dbReference type="SUPFAM" id="SSF117281">
    <property type="entry name" value="Kelch motif"/>
    <property type="match status" value="1"/>
</dbReference>
<dbReference type="AlphaFoldDB" id="A0A8H6TMN1"/>
<evidence type="ECO:0000256" key="1">
    <source>
        <dbReference type="ARBA" id="ARBA00022737"/>
    </source>
</evidence>